<organism evidence="3">
    <name type="scientific">Clastoptera arizonana</name>
    <name type="common">Arizona spittle bug</name>
    <dbReference type="NCBI Taxonomy" id="38151"/>
    <lineage>
        <taxon>Eukaryota</taxon>
        <taxon>Metazoa</taxon>
        <taxon>Ecdysozoa</taxon>
        <taxon>Arthropoda</taxon>
        <taxon>Hexapoda</taxon>
        <taxon>Insecta</taxon>
        <taxon>Pterygota</taxon>
        <taxon>Neoptera</taxon>
        <taxon>Paraneoptera</taxon>
        <taxon>Hemiptera</taxon>
        <taxon>Auchenorrhyncha</taxon>
        <taxon>Cercopoidea</taxon>
        <taxon>Clastopteridae</taxon>
        <taxon>Clastoptera</taxon>
    </lineage>
</organism>
<protein>
    <recommendedName>
        <fullName evidence="2">Mos1 transposase HTH domain-containing protein</fullName>
    </recommendedName>
</protein>
<dbReference type="EMBL" id="GEDC01006357">
    <property type="protein sequence ID" value="JAS30941.1"/>
    <property type="molecule type" value="Transcribed_RNA"/>
</dbReference>
<feature type="compositionally biased region" description="Polar residues" evidence="1">
    <location>
        <begin position="238"/>
        <end position="259"/>
    </location>
</feature>
<feature type="region of interest" description="Disordered" evidence="1">
    <location>
        <begin position="140"/>
        <end position="273"/>
    </location>
</feature>
<reference evidence="3" key="1">
    <citation type="submission" date="2015-12" db="EMBL/GenBank/DDBJ databases">
        <title>De novo transcriptome assembly of four potential Pierce s Disease insect vectors from Arizona vineyards.</title>
        <authorList>
            <person name="Tassone E.E."/>
        </authorList>
    </citation>
    <scope>NUCLEOTIDE SEQUENCE</scope>
</reference>
<evidence type="ECO:0000313" key="3">
    <source>
        <dbReference type="EMBL" id="JAS22116.1"/>
    </source>
</evidence>
<gene>
    <name evidence="3" type="ORF">g.23823</name>
    <name evidence="4" type="ORF">g.23826</name>
</gene>
<evidence type="ECO:0000256" key="1">
    <source>
        <dbReference type="SAM" id="MobiDB-lite"/>
    </source>
</evidence>
<dbReference type="InterPro" id="IPR041426">
    <property type="entry name" value="Mos1_HTH"/>
</dbReference>
<feature type="compositionally biased region" description="Polar residues" evidence="1">
    <location>
        <begin position="173"/>
        <end position="182"/>
    </location>
</feature>
<dbReference type="EMBL" id="GEDC01015182">
    <property type="protein sequence ID" value="JAS22116.1"/>
    <property type="molecule type" value="Transcribed_RNA"/>
</dbReference>
<feature type="domain" description="Mos1 transposase HTH" evidence="2">
    <location>
        <begin position="17"/>
        <end position="61"/>
    </location>
</feature>
<feature type="compositionally biased region" description="Low complexity" evidence="1">
    <location>
        <begin position="183"/>
        <end position="201"/>
    </location>
</feature>
<proteinExistence type="predicted"/>
<feature type="compositionally biased region" description="Basic and acidic residues" evidence="1">
    <location>
        <begin position="208"/>
        <end position="218"/>
    </location>
</feature>
<evidence type="ECO:0000313" key="4">
    <source>
        <dbReference type="EMBL" id="JAS30941.1"/>
    </source>
</evidence>
<evidence type="ECO:0000259" key="2">
    <source>
        <dbReference type="Pfam" id="PF17906"/>
    </source>
</evidence>
<dbReference type="AlphaFoldDB" id="A0A1B6D8X6"/>
<name>A0A1B6D8X6_9HEMI</name>
<dbReference type="PANTHER" id="PTHR46060:SF3">
    <property type="entry name" value="PROTEIN GVQW3"/>
    <property type="match status" value="1"/>
</dbReference>
<dbReference type="Gene3D" id="1.10.10.1450">
    <property type="match status" value="1"/>
</dbReference>
<sequence length="363" mass="40983">MFCQCIGKMLSVQKEQRVNIKFFFKLGKSARETFVMLQQVYGDDCLSRTQVFEWFKRFKDGRDDTSDDARTGRPLSAKTDANIEKIGKLVRQDRRLTIRAISELTGIDKESVRQILHENFNIKIVCLKMVKNKINNRKEEENLVQNQPPTDNPPTDNPPNESFAFVEVKEEPSSASSTEDLTNNLVNSSPPMNSNNTPSVNRSSMSKTSRDPLPKDVHQGPSLPQQATSVAARCPHTITRQLPSVSHNTLTPQAPSQPLASRPGPSSDFSDSSIEPLHKKAKLSKQTELLDLACTYLIEKCSGQQQPREEGDDEFLMIAKVWARKLRALDPLQRKFAEKYVNDILFEADVGTLHRDSVKINRS</sequence>
<dbReference type="InterPro" id="IPR052709">
    <property type="entry name" value="Transposase-MT_Hybrid"/>
</dbReference>
<dbReference type="Pfam" id="PF17906">
    <property type="entry name" value="HTH_48"/>
    <property type="match status" value="1"/>
</dbReference>
<accession>A0A1B6D8X6</accession>
<dbReference type="PANTHER" id="PTHR46060">
    <property type="entry name" value="MARINER MOS1 TRANSPOSASE-LIKE PROTEIN"/>
    <property type="match status" value="1"/>
</dbReference>